<name>A0ABP8M4Y9_9BACT</name>
<comment type="caution">
    <text evidence="2">The sequence shown here is derived from an EMBL/GenBank/DDBJ whole genome shotgun (WGS) entry which is preliminary data.</text>
</comment>
<evidence type="ECO:0000313" key="2">
    <source>
        <dbReference type="EMBL" id="GAA4442832.1"/>
    </source>
</evidence>
<dbReference type="InterPro" id="IPR019861">
    <property type="entry name" value="PorP/SprF_Bacteroidetes"/>
</dbReference>
<dbReference type="EMBL" id="BAABEY010000028">
    <property type="protein sequence ID" value="GAA4442832.1"/>
    <property type="molecule type" value="Genomic_DNA"/>
</dbReference>
<feature type="chain" id="PRO_5046848131" description="Type IX secretion system membrane protein PorP/SprF" evidence="1">
    <location>
        <begin position="22"/>
        <end position="332"/>
    </location>
</feature>
<dbReference type="RefSeq" id="WP_345030697.1">
    <property type="nucleotide sequence ID" value="NZ_BAABEY010000028.1"/>
</dbReference>
<organism evidence="2 3">
    <name type="scientific">Ravibacter arvi</name>
    <dbReference type="NCBI Taxonomy" id="2051041"/>
    <lineage>
        <taxon>Bacteria</taxon>
        <taxon>Pseudomonadati</taxon>
        <taxon>Bacteroidota</taxon>
        <taxon>Cytophagia</taxon>
        <taxon>Cytophagales</taxon>
        <taxon>Spirosomataceae</taxon>
        <taxon>Ravibacter</taxon>
    </lineage>
</organism>
<dbReference type="Proteomes" id="UP001501508">
    <property type="component" value="Unassembled WGS sequence"/>
</dbReference>
<evidence type="ECO:0000313" key="3">
    <source>
        <dbReference type="Proteomes" id="UP001501508"/>
    </source>
</evidence>
<evidence type="ECO:0008006" key="4">
    <source>
        <dbReference type="Google" id="ProtNLM"/>
    </source>
</evidence>
<feature type="signal peptide" evidence="1">
    <location>
        <begin position="1"/>
        <end position="21"/>
    </location>
</feature>
<sequence length="332" mass="36758">MRRKLYLLSLLLSGIGMKAEAQAPHFSQFNAIPSYNNPALVGDAKVPRLAVNFRNQWATIGSAFNTGIVSFDSYDSKRDIGWGGYAIHDQRGNALQSNMLAAQISKLTYINSNRSLRLIGGAQAAWVSNRWNAADLVYVSDLMGLPDPIALNSLSENRFSFSLGSVLEHVPSSPERASWWLGAAWHHVAVDTDKWMGQRFGLQGGLKLPFDSPGFFGNSLGHDLDRESSLNLGFHARKQGNLYQMEVGTNVVYSPMIVGLWYRGFVAGDRRDAVIPTLGFISANVMFQVSYDIPVSTLGFNTGALELTLWYGFNDLVSFRGNSRNVRHLLKF</sequence>
<dbReference type="NCBIfam" id="TIGR03519">
    <property type="entry name" value="T9SS_PorP_fam"/>
    <property type="match status" value="1"/>
</dbReference>
<keyword evidence="1" id="KW-0732">Signal</keyword>
<protein>
    <recommendedName>
        <fullName evidence="4">Type IX secretion system membrane protein PorP/SprF</fullName>
    </recommendedName>
</protein>
<gene>
    <name evidence="2" type="ORF">GCM10023091_30310</name>
</gene>
<reference evidence="3" key="1">
    <citation type="journal article" date="2019" name="Int. J. Syst. Evol. Microbiol.">
        <title>The Global Catalogue of Microorganisms (GCM) 10K type strain sequencing project: providing services to taxonomists for standard genome sequencing and annotation.</title>
        <authorList>
            <consortium name="The Broad Institute Genomics Platform"/>
            <consortium name="The Broad Institute Genome Sequencing Center for Infectious Disease"/>
            <person name="Wu L."/>
            <person name="Ma J."/>
        </authorList>
    </citation>
    <scope>NUCLEOTIDE SEQUENCE [LARGE SCALE GENOMIC DNA]</scope>
    <source>
        <strain evidence="3">JCM 31920</strain>
    </source>
</reference>
<accession>A0ABP8M4Y9</accession>
<keyword evidence="3" id="KW-1185">Reference proteome</keyword>
<dbReference type="Pfam" id="PF11751">
    <property type="entry name" value="PorP_SprF"/>
    <property type="match status" value="1"/>
</dbReference>
<proteinExistence type="predicted"/>
<evidence type="ECO:0000256" key="1">
    <source>
        <dbReference type="SAM" id="SignalP"/>
    </source>
</evidence>